<dbReference type="eggNOG" id="COG1470">
    <property type="taxonomic scope" value="Bacteria"/>
</dbReference>
<feature type="chain" id="PRO_5039536597" evidence="1">
    <location>
        <begin position="30"/>
        <end position="423"/>
    </location>
</feature>
<reference evidence="2" key="1">
    <citation type="submission" date="2014-03" db="EMBL/GenBank/DDBJ databases">
        <title>Draft Genome Sequence of Mycobacterium cosmeticum DSM 44829.</title>
        <authorList>
            <person name="Croce O."/>
            <person name="Robert C."/>
            <person name="Raoult D."/>
            <person name="Drancourt M."/>
        </authorList>
    </citation>
    <scope>NUCLEOTIDE SEQUENCE [LARGE SCALE GENOMIC DNA]</scope>
    <source>
        <strain evidence="2">DSM 44829</strain>
    </source>
</reference>
<dbReference type="Proteomes" id="UP000028870">
    <property type="component" value="Unassembled WGS sequence"/>
</dbReference>
<keyword evidence="3" id="KW-1185">Reference proteome</keyword>
<evidence type="ECO:0000256" key="1">
    <source>
        <dbReference type="SAM" id="SignalP"/>
    </source>
</evidence>
<dbReference type="SUPFAM" id="SSF89372">
    <property type="entry name" value="Fucose-specific lectin"/>
    <property type="match status" value="2"/>
</dbReference>
<dbReference type="EMBL" id="CCBB010000003">
    <property type="protein sequence ID" value="CDO11105.1"/>
    <property type="molecule type" value="Genomic_DNA"/>
</dbReference>
<reference evidence="2" key="2">
    <citation type="submission" date="2014-03" db="EMBL/GenBank/DDBJ databases">
        <authorList>
            <person name="Urmite Genomes"/>
        </authorList>
    </citation>
    <scope>NUCLEOTIDE SEQUENCE</scope>
    <source>
        <strain evidence="2">DSM 44829</strain>
    </source>
</reference>
<keyword evidence="1" id="KW-0732">Signal</keyword>
<evidence type="ECO:0000313" key="3">
    <source>
        <dbReference type="Proteomes" id="UP000028870"/>
    </source>
</evidence>
<dbReference type="AlphaFoldDB" id="W9BMB4"/>
<gene>
    <name evidence="2" type="ORF">BN977_05946</name>
</gene>
<proteinExistence type="predicted"/>
<sequence>MRPPGAERVQTMSRYVLLLTALLSTLAVACSAPAIQPGPPAWSDPAGHGVWQADDVTASTGAPPADGAALAGYAFEAQGTQHIVYAGAQNRHLLELWWNVNGWHFTDLTATARDVPVADRSAIYGYAFDGQMTQHIIFVGADGHLHEMWSDAGQWHSGDLTAATATAPPAIGPGTIAGYVSDSGGSQHVVFVGTERHIYDLSYGQTGWKSTDLTSLTGTPGPAPNGELRAYAFDSEGTRHVVFAGADGRLYELWSGVGDDWHSSDLSGVTSTPGPTSTSGNLAAYTTTATRTQHVVFTAADGRLLELWSGRTAGWHVTDLSTVALALPARRISGYAFDRQGTQHIVYVGADGRLYELWWADGWHAGNLTAATDNPPCGPDVVTGYTFEAQQTQHVVCISASDHHIHELWWGPPSGPNPQPAVR</sequence>
<comment type="caution">
    <text evidence="2">The sequence shown here is derived from an EMBL/GenBank/DDBJ whole genome shotgun (WGS) entry which is preliminary data.</text>
</comment>
<accession>W9BMB4</accession>
<name>W9BMB4_MYCCO</name>
<feature type="signal peptide" evidence="1">
    <location>
        <begin position="1"/>
        <end position="29"/>
    </location>
</feature>
<dbReference type="Gene3D" id="2.40.128.190">
    <property type="match status" value="1"/>
</dbReference>
<evidence type="ECO:0000313" key="2">
    <source>
        <dbReference type="EMBL" id="CDO11105.1"/>
    </source>
</evidence>
<dbReference type="Gene3D" id="2.120.10.70">
    <property type="entry name" value="Fucose-specific lectin"/>
    <property type="match status" value="1"/>
</dbReference>
<dbReference type="PROSITE" id="PS51257">
    <property type="entry name" value="PROKAR_LIPOPROTEIN"/>
    <property type="match status" value="1"/>
</dbReference>
<protein>
    <submittedName>
        <fullName evidence="2">Uncharacterized protein</fullName>
    </submittedName>
</protein>
<dbReference type="STRING" id="258533.BN977_05946"/>
<organism evidence="2 3">
    <name type="scientific">Mycolicibacterium cosmeticum</name>
    <dbReference type="NCBI Taxonomy" id="258533"/>
    <lineage>
        <taxon>Bacteria</taxon>
        <taxon>Bacillati</taxon>
        <taxon>Actinomycetota</taxon>
        <taxon>Actinomycetes</taxon>
        <taxon>Mycobacteriales</taxon>
        <taxon>Mycobacteriaceae</taxon>
        <taxon>Mycolicibacterium</taxon>
    </lineage>
</organism>